<reference evidence="7" key="1">
    <citation type="submission" date="2021-03" db="EMBL/GenBank/DDBJ databases">
        <authorList>
            <person name="Tagirdzhanova G."/>
        </authorList>
    </citation>
    <scope>NUCLEOTIDE SEQUENCE</scope>
</reference>
<keyword evidence="3" id="KW-0653">Protein transport</keyword>
<dbReference type="FunFam" id="1.10.1520.10:FF:000018">
    <property type="entry name" value="RNase III domain protein"/>
    <property type="match status" value="1"/>
</dbReference>
<dbReference type="GO" id="GO:0012505">
    <property type="term" value="C:endomembrane system"/>
    <property type="evidence" value="ECO:0007669"/>
    <property type="project" value="UniProtKB-SubCell"/>
</dbReference>
<comment type="subcellular location">
    <subcellularLocation>
        <location evidence="1">Endomembrane system</location>
    </subcellularLocation>
</comment>
<dbReference type="InterPro" id="IPR000999">
    <property type="entry name" value="RNase_III_dom"/>
</dbReference>
<dbReference type="SUPFAM" id="SSF64356">
    <property type="entry name" value="SNARE-like"/>
    <property type="match status" value="1"/>
</dbReference>
<keyword evidence="4" id="KW-0472">Membrane</keyword>
<dbReference type="InterPro" id="IPR011012">
    <property type="entry name" value="Longin-like_dom_sf"/>
</dbReference>
<feature type="domain" description="MHD" evidence="6">
    <location>
        <begin position="404"/>
        <end position="686"/>
    </location>
</feature>
<evidence type="ECO:0000313" key="7">
    <source>
        <dbReference type="EMBL" id="CAF9916654.1"/>
    </source>
</evidence>
<dbReference type="InterPro" id="IPR018240">
    <property type="entry name" value="Clathrin_mu_CS"/>
</dbReference>
<evidence type="ECO:0000256" key="4">
    <source>
        <dbReference type="ARBA" id="ARBA00023136"/>
    </source>
</evidence>
<dbReference type="InterPro" id="IPR036168">
    <property type="entry name" value="AP2_Mu_C_sf"/>
</dbReference>
<dbReference type="CDD" id="cd14835">
    <property type="entry name" value="AP1_Mu_N"/>
    <property type="match status" value="1"/>
</dbReference>
<dbReference type="FunFam" id="3.30.450.60:FF:000002">
    <property type="entry name" value="AP-2 complex subunit mu, putative"/>
    <property type="match status" value="1"/>
</dbReference>
<dbReference type="GO" id="GO:0030131">
    <property type="term" value="C:clathrin adaptor complex"/>
    <property type="evidence" value="ECO:0007669"/>
    <property type="project" value="InterPro"/>
</dbReference>
<dbReference type="PROSITE" id="PS00991">
    <property type="entry name" value="CLAT_ADAPTOR_M_2"/>
    <property type="match status" value="1"/>
</dbReference>
<organism evidence="7 8">
    <name type="scientific">Heterodermia speciosa</name>
    <dbReference type="NCBI Taxonomy" id="116794"/>
    <lineage>
        <taxon>Eukaryota</taxon>
        <taxon>Fungi</taxon>
        <taxon>Dikarya</taxon>
        <taxon>Ascomycota</taxon>
        <taxon>Pezizomycotina</taxon>
        <taxon>Lecanoromycetes</taxon>
        <taxon>OSLEUM clade</taxon>
        <taxon>Lecanoromycetidae</taxon>
        <taxon>Caliciales</taxon>
        <taxon>Physciaceae</taxon>
        <taxon>Heterodermia</taxon>
    </lineage>
</organism>
<dbReference type="Pfam" id="PF14622">
    <property type="entry name" value="Ribonucleas_3_3"/>
    <property type="match status" value="1"/>
</dbReference>
<comment type="caution">
    <text evidence="7">The sequence shown here is derived from an EMBL/GenBank/DDBJ whole genome shotgun (WGS) entry which is preliminary data.</text>
</comment>
<protein>
    <recommendedName>
        <fullName evidence="6">MHD domain-containing protein</fullName>
    </recommendedName>
</protein>
<proteinExistence type="predicted"/>
<dbReference type="AlphaFoldDB" id="A0A8H3F230"/>
<name>A0A8H3F230_9LECA</name>
<dbReference type="SUPFAM" id="SSF69065">
    <property type="entry name" value="RNase III domain-like"/>
    <property type="match status" value="1"/>
</dbReference>
<dbReference type="OrthoDB" id="10259133at2759"/>
<dbReference type="PROSITE" id="PS51072">
    <property type="entry name" value="MHD"/>
    <property type="match status" value="1"/>
</dbReference>
<dbReference type="Pfam" id="PF01217">
    <property type="entry name" value="Clat_adaptor_s"/>
    <property type="match status" value="1"/>
</dbReference>
<evidence type="ECO:0000256" key="2">
    <source>
        <dbReference type="ARBA" id="ARBA00022448"/>
    </source>
</evidence>
<evidence type="ECO:0000313" key="8">
    <source>
        <dbReference type="Proteomes" id="UP000664521"/>
    </source>
</evidence>
<dbReference type="SUPFAM" id="SSF49447">
    <property type="entry name" value="Second domain of Mu2 adaptin subunit (ap50) of ap2 adaptor"/>
    <property type="match status" value="1"/>
</dbReference>
<gene>
    <name evidence="7" type="ORF">HETSPECPRED_002973</name>
</gene>
<dbReference type="GO" id="GO:0006886">
    <property type="term" value="P:intracellular protein transport"/>
    <property type="evidence" value="ECO:0007669"/>
    <property type="project" value="InterPro"/>
</dbReference>
<dbReference type="Proteomes" id="UP000664521">
    <property type="component" value="Unassembled WGS sequence"/>
</dbReference>
<dbReference type="CDD" id="cd00593">
    <property type="entry name" value="RIBOc"/>
    <property type="match status" value="1"/>
</dbReference>
<keyword evidence="8" id="KW-1185">Reference proteome</keyword>
<dbReference type="PRINTS" id="PR00314">
    <property type="entry name" value="CLATHRINADPT"/>
</dbReference>
<dbReference type="GO" id="GO:0016192">
    <property type="term" value="P:vesicle-mediated transport"/>
    <property type="evidence" value="ECO:0007669"/>
    <property type="project" value="InterPro"/>
</dbReference>
<evidence type="ECO:0000259" key="6">
    <source>
        <dbReference type="PROSITE" id="PS51072"/>
    </source>
</evidence>
<dbReference type="Pfam" id="PF00928">
    <property type="entry name" value="Adap_comp_sub"/>
    <property type="match status" value="1"/>
</dbReference>
<evidence type="ECO:0000256" key="1">
    <source>
        <dbReference type="ARBA" id="ARBA00004308"/>
    </source>
</evidence>
<keyword evidence="2" id="KW-0813">Transport</keyword>
<dbReference type="InterPro" id="IPR028565">
    <property type="entry name" value="MHD"/>
</dbReference>
<dbReference type="InterPro" id="IPR050431">
    <property type="entry name" value="Adaptor_comp_med_subunit"/>
</dbReference>
<evidence type="ECO:0000256" key="3">
    <source>
        <dbReference type="ARBA" id="ARBA00022927"/>
    </source>
</evidence>
<dbReference type="PANTHER" id="PTHR10529">
    <property type="entry name" value="AP COMPLEX SUBUNIT MU"/>
    <property type="match status" value="1"/>
</dbReference>
<dbReference type="InterPro" id="IPR036389">
    <property type="entry name" value="RNase_III_sf"/>
</dbReference>
<dbReference type="GO" id="GO:0006396">
    <property type="term" value="P:RNA processing"/>
    <property type="evidence" value="ECO:0007669"/>
    <property type="project" value="InterPro"/>
</dbReference>
<sequence>MTNYSNEAGEPNVAQKWREAPYRMTAPHRSKPPTFKPSHFPINRNPELLDSVYVRVLGEGGDRALTEEVKWLAVTHKSFDHGRRGYNDRLAFLGKRIVDLQASIAALTTASNKSATPPEPDPYGRIPFQHPALENVESLTEFSKSMLMGTEQMLLLAEAYGLPSVVRWKPKNIRNLAGSGKPLVMCQAMYAIVGAVALQRGGKVANEVTLLARNYRGDIPMSAVEKFPILLSEAEEESSAVPPCFSDEGINYLYIRHSNLYLLALTKRNTNATEILLFLHKIVEVFTEYFKELEEESIRDNFVIIYELLDEMMDFGYPQTTESKILQESVTPSPKLPIPPAPQESARRTGREVHIGEKDRALDIANHIARYITQESHKLEVQARPPIAVTNAVSWRSEGIRYRKNEVFLDVIESLNLLVSSTGNVLRSEILGAVKLKCYLSGMPELRLGLNDKVMFETTGRATRGKAVEMEDVKFHQCVRLSRFENDRTISFIPPDGEFELMSYRLNTQVKPLIWVESDVRSHSGSRIEYTLKARAQFKRRSTANNVEILVPVPEDADTPRFRTNIGSVHYAPEKSAIIWKIKQFGGGKEFLMRAELGLPSVKGDDEHGGGMTGGFGGSMGGVGGLSGAVGGGGKGKRPISVKFEIPYFTTSGIQVRYLKIIEPKLQYPSLPWVRYITQSGDIAVRLPDVQ</sequence>
<dbReference type="InterPro" id="IPR001392">
    <property type="entry name" value="Clathrin_mu"/>
</dbReference>
<dbReference type="Gene3D" id="3.30.450.60">
    <property type="match status" value="1"/>
</dbReference>
<dbReference type="GO" id="GO:0004525">
    <property type="term" value="F:ribonuclease III activity"/>
    <property type="evidence" value="ECO:0007669"/>
    <property type="project" value="InterPro"/>
</dbReference>
<dbReference type="Gene3D" id="2.60.40.1170">
    <property type="entry name" value="Mu homology domain, subdomain B"/>
    <property type="match status" value="2"/>
</dbReference>
<dbReference type="CDD" id="cd09250">
    <property type="entry name" value="AP-1_Mu1_Cterm"/>
    <property type="match status" value="1"/>
</dbReference>
<dbReference type="PROSITE" id="PS00990">
    <property type="entry name" value="CLAT_ADAPTOR_M_1"/>
    <property type="match status" value="1"/>
</dbReference>
<evidence type="ECO:0000256" key="5">
    <source>
        <dbReference type="SAM" id="MobiDB-lite"/>
    </source>
</evidence>
<feature type="region of interest" description="Disordered" evidence="5">
    <location>
        <begin position="328"/>
        <end position="350"/>
    </location>
</feature>
<dbReference type="Gene3D" id="1.10.1520.10">
    <property type="entry name" value="Ribonuclease III domain"/>
    <property type="match status" value="1"/>
</dbReference>
<dbReference type="InterPro" id="IPR022775">
    <property type="entry name" value="AP_mu_sigma_su"/>
</dbReference>
<dbReference type="EMBL" id="CAJPDS010000018">
    <property type="protein sequence ID" value="CAF9916654.1"/>
    <property type="molecule type" value="Genomic_DNA"/>
</dbReference>
<accession>A0A8H3F230</accession>